<dbReference type="Proteomes" id="UP001055811">
    <property type="component" value="Linkage Group LG01"/>
</dbReference>
<organism evidence="1 2">
    <name type="scientific">Cichorium intybus</name>
    <name type="common">Chicory</name>
    <dbReference type="NCBI Taxonomy" id="13427"/>
    <lineage>
        <taxon>Eukaryota</taxon>
        <taxon>Viridiplantae</taxon>
        <taxon>Streptophyta</taxon>
        <taxon>Embryophyta</taxon>
        <taxon>Tracheophyta</taxon>
        <taxon>Spermatophyta</taxon>
        <taxon>Magnoliopsida</taxon>
        <taxon>eudicotyledons</taxon>
        <taxon>Gunneridae</taxon>
        <taxon>Pentapetalae</taxon>
        <taxon>asterids</taxon>
        <taxon>campanulids</taxon>
        <taxon>Asterales</taxon>
        <taxon>Asteraceae</taxon>
        <taxon>Cichorioideae</taxon>
        <taxon>Cichorieae</taxon>
        <taxon>Cichoriinae</taxon>
        <taxon>Cichorium</taxon>
    </lineage>
</organism>
<comment type="caution">
    <text evidence="1">The sequence shown here is derived from an EMBL/GenBank/DDBJ whole genome shotgun (WGS) entry which is preliminary data.</text>
</comment>
<dbReference type="EMBL" id="CM042009">
    <property type="protein sequence ID" value="KAI3789631.1"/>
    <property type="molecule type" value="Genomic_DNA"/>
</dbReference>
<reference evidence="2" key="1">
    <citation type="journal article" date="2022" name="Mol. Ecol. Resour.">
        <title>The genomes of chicory, endive, great burdock and yacon provide insights into Asteraceae palaeo-polyploidization history and plant inulin production.</title>
        <authorList>
            <person name="Fan W."/>
            <person name="Wang S."/>
            <person name="Wang H."/>
            <person name="Wang A."/>
            <person name="Jiang F."/>
            <person name="Liu H."/>
            <person name="Zhao H."/>
            <person name="Xu D."/>
            <person name="Zhang Y."/>
        </authorList>
    </citation>
    <scope>NUCLEOTIDE SEQUENCE [LARGE SCALE GENOMIC DNA]</scope>
    <source>
        <strain evidence="2">cv. Punajuju</strain>
    </source>
</reference>
<sequence length="214" mass="23955">MSAEVDYHHCLSLLTNKENGRKLNETTREYAKQLVRNSDFQQTHFKFTKKFAIEETLDFPQGDVKNFCVGCSIVSTQPPSGIAGFGRGPSSLPDQLGLKKFSYCLMSHWFDDAPVSSELVLVRNSSDSTTGSTRISYTMFQKGNSSSAFQDYYYVNLRKIIVGGRTVKIPYRFLVPGIDGNAGTIIDSGTTFTVMDNLLTILWQKSSKIKCRIT</sequence>
<name>A0ACB9H2T4_CICIN</name>
<reference evidence="1 2" key="2">
    <citation type="journal article" date="2022" name="Mol. Ecol. Resour.">
        <title>The genomes of chicory, endive, great burdock and yacon provide insights into Asteraceae paleo-polyploidization history and plant inulin production.</title>
        <authorList>
            <person name="Fan W."/>
            <person name="Wang S."/>
            <person name="Wang H."/>
            <person name="Wang A."/>
            <person name="Jiang F."/>
            <person name="Liu H."/>
            <person name="Zhao H."/>
            <person name="Xu D."/>
            <person name="Zhang Y."/>
        </authorList>
    </citation>
    <scope>NUCLEOTIDE SEQUENCE [LARGE SCALE GENOMIC DNA]</scope>
    <source>
        <strain evidence="2">cv. Punajuju</strain>
        <tissue evidence="1">Leaves</tissue>
    </source>
</reference>
<protein>
    <submittedName>
        <fullName evidence="1">Uncharacterized protein</fullName>
    </submittedName>
</protein>
<keyword evidence="2" id="KW-1185">Reference proteome</keyword>
<evidence type="ECO:0000313" key="2">
    <source>
        <dbReference type="Proteomes" id="UP001055811"/>
    </source>
</evidence>
<accession>A0ACB9H2T4</accession>
<gene>
    <name evidence="1" type="ORF">L2E82_02431</name>
</gene>
<proteinExistence type="predicted"/>
<evidence type="ECO:0000313" key="1">
    <source>
        <dbReference type="EMBL" id="KAI3789631.1"/>
    </source>
</evidence>